<name>A0A4R2E7G4_9BACT</name>
<dbReference type="OrthoDB" id="5952844at2"/>
<sequence length="159" mass="18246">MDSNVISFSLTADEQAKITAAANEIFNIIKTKLPDLPADKRRLYGSVNEQNKLLVNKARDITTVNPAQIPPEVNWVEFESDYKARAFYEGILTIINNITSRLESAKMMHDYDNYNDALVLYRYLDYLRRSDVPGAEASYNALREFFPRAKKSNNNDTKK</sequence>
<reference evidence="1 2" key="1">
    <citation type="submission" date="2019-03" db="EMBL/GenBank/DDBJ databases">
        <title>Genomic Encyclopedia of Archaeal and Bacterial Type Strains, Phase II (KMG-II): from individual species to whole genera.</title>
        <authorList>
            <person name="Goeker M."/>
        </authorList>
    </citation>
    <scope>NUCLEOTIDE SEQUENCE [LARGE SCALE GENOMIC DNA]</scope>
    <source>
        <strain evidence="1 2">RL-C</strain>
    </source>
</reference>
<organism evidence="1 2">
    <name type="scientific">Acetobacteroides hydrogenigenes</name>
    <dbReference type="NCBI Taxonomy" id="979970"/>
    <lineage>
        <taxon>Bacteria</taxon>
        <taxon>Pseudomonadati</taxon>
        <taxon>Bacteroidota</taxon>
        <taxon>Bacteroidia</taxon>
        <taxon>Bacteroidales</taxon>
        <taxon>Rikenellaceae</taxon>
        <taxon>Acetobacteroides</taxon>
    </lineage>
</organism>
<dbReference type="RefSeq" id="WP_131840093.1">
    <property type="nucleotide sequence ID" value="NZ_SLWB01000015.1"/>
</dbReference>
<evidence type="ECO:0000313" key="2">
    <source>
        <dbReference type="Proteomes" id="UP000294830"/>
    </source>
</evidence>
<accession>A0A4R2E7G4</accession>
<proteinExistence type="predicted"/>
<gene>
    <name evidence="1" type="ORF">CLV25_1155</name>
</gene>
<dbReference type="AlphaFoldDB" id="A0A4R2E7G4"/>
<keyword evidence="2" id="KW-1185">Reference proteome</keyword>
<dbReference type="Proteomes" id="UP000294830">
    <property type="component" value="Unassembled WGS sequence"/>
</dbReference>
<dbReference type="EMBL" id="SLWB01000015">
    <property type="protein sequence ID" value="TCN63655.1"/>
    <property type="molecule type" value="Genomic_DNA"/>
</dbReference>
<evidence type="ECO:0000313" key="1">
    <source>
        <dbReference type="EMBL" id="TCN63655.1"/>
    </source>
</evidence>
<comment type="caution">
    <text evidence="1">The sequence shown here is derived from an EMBL/GenBank/DDBJ whole genome shotgun (WGS) entry which is preliminary data.</text>
</comment>
<protein>
    <submittedName>
        <fullName evidence="1">Uncharacterized protein</fullName>
    </submittedName>
</protein>